<evidence type="ECO:0000313" key="2">
    <source>
        <dbReference type="Proteomes" id="UP001055167"/>
    </source>
</evidence>
<accession>A0ABQ4R8Q9</accession>
<proteinExistence type="predicted"/>
<dbReference type="EMBL" id="BPQH01000251">
    <property type="protein sequence ID" value="GJD54118.1"/>
    <property type="molecule type" value="Genomic_DNA"/>
</dbReference>
<comment type="caution">
    <text evidence="1">The sequence shown here is derived from an EMBL/GenBank/DDBJ whole genome shotgun (WGS) entry which is preliminary data.</text>
</comment>
<dbReference type="Proteomes" id="UP001055167">
    <property type="component" value="Unassembled WGS sequence"/>
</dbReference>
<evidence type="ECO:0008006" key="3">
    <source>
        <dbReference type="Google" id="ProtNLM"/>
    </source>
</evidence>
<evidence type="ECO:0000313" key="1">
    <source>
        <dbReference type="EMBL" id="GJD54118.1"/>
    </source>
</evidence>
<reference evidence="1" key="2">
    <citation type="submission" date="2021-08" db="EMBL/GenBank/DDBJ databases">
        <authorList>
            <person name="Tani A."/>
            <person name="Ola A."/>
            <person name="Ogura Y."/>
            <person name="Katsura K."/>
            <person name="Hayashi T."/>
        </authorList>
    </citation>
    <scope>NUCLEOTIDE SEQUENCE</scope>
    <source>
        <strain evidence="1">KCTC 52305</strain>
    </source>
</reference>
<organism evidence="1 2">
    <name type="scientific">Methylobacterium crusticola</name>
    <dbReference type="NCBI Taxonomy" id="1697972"/>
    <lineage>
        <taxon>Bacteria</taxon>
        <taxon>Pseudomonadati</taxon>
        <taxon>Pseudomonadota</taxon>
        <taxon>Alphaproteobacteria</taxon>
        <taxon>Hyphomicrobiales</taxon>
        <taxon>Methylobacteriaceae</taxon>
        <taxon>Methylobacterium</taxon>
    </lineage>
</organism>
<protein>
    <recommendedName>
        <fullName evidence="3">Restriction endonuclease type IV Mrr domain-containing protein</fullName>
    </recommendedName>
</protein>
<reference evidence="1" key="1">
    <citation type="journal article" date="2021" name="Front. Microbiol.">
        <title>Comprehensive Comparative Genomics and Phenotyping of Methylobacterium Species.</title>
        <authorList>
            <person name="Alessa O."/>
            <person name="Ogura Y."/>
            <person name="Fujitani Y."/>
            <person name="Takami H."/>
            <person name="Hayashi T."/>
            <person name="Sahin N."/>
            <person name="Tani A."/>
        </authorList>
    </citation>
    <scope>NUCLEOTIDE SEQUENCE</scope>
    <source>
        <strain evidence="1">KCTC 52305</strain>
    </source>
</reference>
<sequence>MPVECKWKERPDAGDAAGIGRLRALYGSAVTGGFVACTAASAFQVTPGVTAVPGWRLRPSPSGDVAQVMAPS</sequence>
<keyword evidence="2" id="KW-1185">Reference proteome</keyword>
<gene>
    <name evidence="1" type="ORF">OPKNFCMD_6902</name>
</gene>
<name>A0ABQ4R8Q9_9HYPH</name>